<dbReference type="Proteomes" id="UP000294441">
    <property type="component" value="Plasmid pbio"/>
</dbReference>
<evidence type="ECO:0000313" key="7">
    <source>
        <dbReference type="EMBL" id="VFP82303.1"/>
    </source>
</evidence>
<dbReference type="GeneID" id="66304948"/>
<dbReference type="InterPro" id="IPR037913">
    <property type="entry name" value="ACD_IbpA/B"/>
</dbReference>
<dbReference type="Pfam" id="PF00011">
    <property type="entry name" value="HSP20"/>
    <property type="match status" value="1"/>
</dbReference>
<gene>
    <name evidence="6" type="ORF">ERCICURV3402_667</name>
    <name evidence="7" type="ORF">ERCICURV3402_674</name>
</gene>
<dbReference type="PANTHER" id="PTHR47062">
    <property type="match status" value="1"/>
</dbReference>
<dbReference type="EMBL" id="LR217714">
    <property type="protein sequence ID" value="VFP82296.1"/>
    <property type="molecule type" value="Genomic_DNA"/>
</dbReference>
<evidence type="ECO:0000313" key="6">
    <source>
        <dbReference type="EMBL" id="VFP82296.1"/>
    </source>
</evidence>
<dbReference type="AlphaFoldDB" id="A0A451D953"/>
<sequence>MAYRSFSLMPTWSNNLLSDRFTQIDNLFSRLTGESPVGDNPAYNLLQKDKDHYEMTVSVPGYTQDELDISVLNNHFTLRGTPKSEDITSTEEKESTTYLHKGIQKKEFSLSFSLEHRIMIYQAKLDNGLLTLQFTYDIPEQEKPKKISIGSNNNNKDGHVVEHNKT</sequence>
<evidence type="ECO:0000256" key="2">
    <source>
        <dbReference type="PROSITE-ProRule" id="PRU00285"/>
    </source>
</evidence>
<feature type="domain" description="SHSP" evidence="5">
    <location>
        <begin position="34"/>
        <end position="152"/>
    </location>
</feature>
<geneLocation type="plasmid" evidence="7">
    <name>pBio</name>
</geneLocation>
<protein>
    <submittedName>
        <fullName evidence="7">Heat shock protein</fullName>
    </submittedName>
</protein>
<accession>A0A451D953</accession>
<organism evidence="7 8">
    <name type="scientific">Candidatus Erwinia haradaeae</name>
    <dbReference type="NCBI Taxonomy" id="1922217"/>
    <lineage>
        <taxon>Bacteria</taxon>
        <taxon>Pseudomonadati</taxon>
        <taxon>Pseudomonadota</taxon>
        <taxon>Gammaproteobacteria</taxon>
        <taxon>Enterobacterales</taxon>
        <taxon>Erwiniaceae</taxon>
        <taxon>Erwinia</taxon>
    </lineage>
</organism>
<reference evidence="7 8" key="1">
    <citation type="submission" date="2019-02" db="EMBL/GenBank/DDBJ databases">
        <authorList>
            <person name="Manzano-Marin A."/>
            <person name="Manzano-Marin A."/>
        </authorList>
    </citation>
    <scope>NUCLEOTIDE SEQUENCE [LARGE SCALE GENOMIC DNA]</scope>
    <source>
        <strain evidence="7 8">ErCicurvipes</strain>
        <plasmid evidence="8">pbio</plasmid>
    </source>
</reference>
<name>A0A451D953_9GAMM</name>
<evidence type="ECO:0000256" key="3">
    <source>
        <dbReference type="RuleBase" id="RU003616"/>
    </source>
</evidence>
<feature type="compositionally biased region" description="Basic and acidic residues" evidence="4">
    <location>
        <begin position="156"/>
        <end position="166"/>
    </location>
</feature>
<dbReference type="Gene3D" id="2.60.40.790">
    <property type="match status" value="1"/>
</dbReference>
<feature type="region of interest" description="Disordered" evidence="4">
    <location>
        <begin position="145"/>
        <end position="166"/>
    </location>
</feature>
<proteinExistence type="inferred from homology"/>
<dbReference type="CDD" id="cd06470">
    <property type="entry name" value="ACD_IbpA-B_like"/>
    <property type="match status" value="1"/>
</dbReference>
<dbReference type="OrthoDB" id="6462033at2"/>
<evidence type="ECO:0000259" key="5">
    <source>
        <dbReference type="PROSITE" id="PS01031"/>
    </source>
</evidence>
<evidence type="ECO:0000256" key="4">
    <source>
        <dbReference type="SAM" id="MobiDB-lite"/>
    </source>
</evidence>
<dbReference type="SUPFAM" id="SSF49764">
    <property type="entry name" value="HSP20-like chaperones"/>
    <property type="match status" value="1"/>
</dbReference>
<evidence type="ECO:0000313" key="8">
    <source>
        <dbReference type="Proteomes" id="UP000294441"/>
    </source>
</evidence>
<keyword evidence="1 7" id="KW-0346">Stress response</keyword>
<dbReference type="EMBL" id="LR217714">
    <property type="protein sequence ID" value="VFP82303.1"/>
    <property type="molecule type" value="Genomic_DNA"/>
</dbReference>
<dbReference type="PROSITE" id="PS01031">
    <property type="entry name" value="SHSP"/>
    <property type="match status" value="1"/>
</dbReference>
<dbReference type="RefSeq" id="WP_157992944.1">
    <property type="nucleotide sequence ID" value="NZ_LR217714.1"/>
</dbReference>
<dbReference type="InterPro" id="IPR008978">
    <property type="entry name" value="HSP20-like_chaperone"/>
</dbReference>
<comment type="similarity">
    <text evidence="2 3">Belongs to the small heat shock protein (HSP20) family.</text>
</comment>
<evidence type="ECO:0000256" key="1">
    <source>
        <dbReference type="ARBA" id="ARBA00023016"/>
    </source>
</evidence>
<dbReference type="PANTHER" id="PTHR47062:SF1">
    <property type="entry name" value="SMALL HEAT SHOCK PROTEIN IBPA"/>
    <property type="match status" value="1"/>
</dbReference>
<dbReference type="InterPro" id="IPR002068">
    <property type="entry name" value="A-crystallin/Hsp20_dom"/>
</dbReference>
<keyword evidence="7" id="KW-0614">Plasmid</keyword>